<dbReference type="SUPFAM" id="SSF55729">
    <property type="entry name" value="Acyl-CoA N-acyltransferases (Nat)"/>
    <property type="match status" value="1"/>
</dbReference>
<dbReference type="RefSeq" id="WP_220107980.1">
    <property type="nucleotide sequence ID" value="NZ_JAHZST010000001.1"/>
</dbReference>
<dbReference type="PANTHER" id="PTHR43792">
    <property type="entry name" value="GNAT FAMILY, PUTATIVE (AFU_ORTHOLOGUE AFUA_3G00765)-RELATED-RELATED"/>
    <property type="match status" value="1"/>
</dbReference>
<dbReference type="PANTHER" id="PTHR43792:SF1">
    <property type="entry name" value="N-ACETYLTRANSFERASE DOMAIN-CONTAINING PROTEIN"/>
    <property type="match status" value="1"/>
</dbReference>
<dbReference type="Pfam" id="PF13302">
    <property type="entry name" value="Acetyltransf_3"/>
    <property type="match status" value="1"/>
</dbReference>
<proteinExistence type="predicted"/>
<evidence type="ECO:0000313" key="2">
    <source>
        <dbReference type="EMBL" id="MBW8182258.1"/>
    </source>
</evidence>
<keyword evidence="3" id="KW-1185">Reference proteome</keyword>
<name>A0ABS7DXV5_9GAMM</name>
<protein>
    <submittedName>
        <fullName evidence="2">GNAT family N-acetyltransferase</fullName>
    </submittedName>
</protein>
<evidence type="ECO:0000313" key="3">
    <source>
        <dbReference type="Proteomes" id="UP001195963"/>
    </source>
</evidence>
<evidence type="ECO:0000259" key="1">
    <source>
        <dbReference type="PROSITE" id="PS51186"/>
    </source>
</evidence>
<dbReference type="InterPro" id="IPR051531">
    <property type="entry name" value="N-acetyltransferase"/>
</dbReference>
<dbReference type="InterPro" id="IPR000182">
    <property type="entry name" value="GNAT_dom"/>
</dbReference>
<gene>
    <name evidence="2" type="ORF">K0625_01140</name>
</gene>
<organism evidence="2 3">
    <name type="scientific">Shewanella nanhaiensis</name>
    <dbReference type="NCBI Taxonomy" id="2864872"/>
    <lineage>
        <taxon>Bacteria</taxon>
        <taxon>Pseudomonadati</taxon>
        <taxon>Pseudomonadota</taxon>
        <taxon>Gammaproteobacteria</taxon>
        <taxon>Alteromonadales</taxon>
        <taxon>Shewanellaceae</taxon>
        <taxon>Shewanella</taxon>
    </lineage>
</organism>
<dbReference type="EMBL" id="JAHZST010000001">
    <property type="protein sequence ID" value="MBW8182258.1"/>
    <property type="molecule type" value="Genomic_DNA"/>
</dbReference>
<dbReference type="Gene3D" id="3.40.630.30">
    <property type="match status" value="1"/>
</dbReference>
<accession>A0ABS7DXV5</accession>
<dbReference type="Proteomes" id="UP001195963">
    <property type="component" value="Unassembled WGS sequence"/>
</dbReference>
<dbReference type="PROSITE" id="PS51186">
    <property type="entry name" value="GNAT"/>
    <property type="match status" value="1"/>
</dbReference>
<reference evidence="2 3" key="1">
    <citation type="submission" date="2021-07" db="EMBL/GenBank/DDBJ databases">
        <title>Shewanella sp. nov, isolated from SCS.</title>
        <authorList>
            <person name="Cao W.R."/>
        </authorList>
    </citation>
    <scope>NUCLEOTIDE SEQUENCE [LARGE SCALE GENOMIC DNA]</scope>
    <source>
        <strain evidence="2 3">NR704-98</strain>
    </source>
</reference>
<dbReference type="InterPro" id="IPR016181">
    <property type="entry name" value="Acyl_CoA_acyltransferase"/>
</dbReference>
<comment type="caution">
    <text evidence="2">The sequence shown here is derived from an EMBL/GenBank/DDBJ whole genome shotgun (WGS) entry which is preliminary data.</text>
</comment>
<feature type="domain" description="N-acetyltransferase" evidence="1">
    <location>
        <begin position="9"/>
        <end position="165"/>
    </location>
</feature>
<sequence>MLELYTDRLRLRTLKRDDMQDFLQVHQDPVINQYIAVPESESVLLEKFEHKLAPWHYDSGEWLTLTIEELGTDRFIGFTGLYCSNLTLGHAEVGYMLATQGQGRGYASESLQAVIDWACLRFGVHKFIGTCAADNLASGRVLEKAGFKLEGVLRHNFKIKEQWIDDKVYGLLSEERSL</sequence>